<dbReference type="AlphaFoldDB" id="A0A4Q1B8E4"/>
<feature type="compositionally biased region" description="Basic and acidic residues" evidence="1">
    <location>
        <begin position="547"/>
        <end position="559"/>
    </location>
</feature>
<feature type="region of interest" description="Disordered" evidence="1">
    <location>
        <begin position="282"/>
        <end position="331"/>
    </location>
</feature>
<protein>
    <recommendedName>
        <fullName evidence="4">F-box domain-containing protein</fullName>
    </recommendedName>
</protein>
<dbReference type="InterPro" id="IPR032675">
    <property type="entry name" value="LRR_dom_sf"/>
</dbReference>
<gene>
    <name evidence="2" type="ORF">M231_07738</name>
</gene>
<organism evidence="2 3">
    <name type="scientific">Tremella mesenterica</name>
    <name type="common">Jelly fungus</name>
    <dbReference type="NCBI Taxonomy" id="5217"/>
    <lineage>
        <taxon>Eukaryota</taxon>
        <taxon>Fungi</taxon>
        <taxon>Dikarya</taxon>
        <taxon>Basidiomycota</taxon>
        <taxon>Agaricomycotina</taxon>
        <taxon>Tremellomycetes</taxon>
        <taxon>Tremellales</taxon>
        <taxon>Tremellaceae</taxon>
        <taxon>Tremella</taxon>
    </lineage>
</organism>
<feature type="region of interest" description="Disordered" evidence="1">
    <location>
        <begin position="494"/>
        <end position="559"/>
    </location>
</feature>
<evidence type="ECO:0008006" key="4">
    <source>
        <dbReference type="Google" id="ProtNLM"/>
    </source>
</evidence>
<feature type="compositionally biased region" description="Polar residues" evidence="1">
    <location>
        <begin position="295"/>
        <end position="329"/>
    </location>
</feature>
<reference evidence="2 3" key="1">
    <citation type="submission" date="2016-06" db="EMBL/GenBank/DDBJ databases">
        <title>Evolution of pathogenesis and genome organization in the Tremellales.</title>
        <authorList>
            <person name="Cuomo C."/>
            <person name="Litvintseva A."/>
            <person name="Heitman J."/>
            <person name="Chen Y."/>
            <person name="Sun S."/>
            <person name="Springer D."/>
            <person name="Dromer F."/>
            <person name="Young S."/>
            <person name="Zeng Q."/>
            <person name="Chapman S."/>
            <person name="Gujja S."/>
            <person name="Saif S."/>
            <person name="Birren B."/>
        </authorList>
    </citation>
    <scope>NUCLEOTIDE SEQUENCE [LARGE SCALE GENOMIC DNA]</scope>
    <source>
        <strain evidence="2 3">ATCC 28783</strain>
    </source>
</reference>
<accession>A0A4Q1B8E4</accession>
<sequence length="851" mass="96281">MTHSITSTAPTNPPGSTSYYKPPIFSLPHEIISTILTHIPDRYKNRTVKSLELALPGYTVTSKEKYGCVVLESIHSIRQITLERARNDQNTDSAARTQDHDASELRNLNEREDDRQEIIFGGTRENKGSIFAEKRSRIEVREEIRKLWREMKNEGEWVKTFGLESWQCDPDLLNNALRCCPNIDMIMLNIGTDFGPDHLAEMFQEPRNLRRMELRFRLYVERATYLQFLSGIYFDTAIEVLSRWPACPSFTHLSLVEDPPPRQNSSHTDSSSLVTSLTDLTLDPSPILKPDDRSTNPSNSSTGLGAKSITTSSQHTFLPTKTNSNSETYTGHGPIPYLSERLAWVKPDSFAQPIVFFNFKCLSLLGSSPIASNLTHLRLRIPSRDLAPVLISQTQPVFPSLRYLDISTTNMRLGTTLIKLLKSHPFLEHLVLDRVNLFGFKAREKGAEMCAELAGCIISACVQRGKEKDQEIAAWDFAERSRIAAVEARIRAESSRRSTNLNVSSSSSPSATARHSGQVSAQPDDHDQDEVDNETENEEEDGSSDDATIRRNEEEENARLERERLLAVARSRRGHRSAAQSTFSLRDRPLRTNTISQSQSQIQVPPSDRIYIVLPPLPSMKSISIGGEAQGVATVKVKHWESSFQEEWRLGLERLLNWAIHQGERYERAMKQVREYEKIISSTKGSGNGNGKQKNKDKGKGLKPRMNVRLFRFPFPGEFDADQKNKIFAHDERNDDRVSRVENDINEIKIENKEKIELEIPLKGLIEINPIEKEYLEPYRLYLSQAQLYQSDTLQGISTKPKCVLCTVPDCEGPLRRGAEGERLDGRGGMEGKHVVGCGHEIGRKVWGWGE</sequence>
<feature type="region of interest" description="Disordered" evidence="1">
    <location>
        <begin position="680"/>
        <end position="701"/>
    </location>
</feature>
<evidence type="ECO:0000313" key="3">
    <source>
        <dbReference type="Proteomes" id="UP000289152"/>
    </source>
</evidence>
<dbReference type="Proteomes" id="UP000289152">
    <property type="component" value="Unassembled WGS sequence"/>
</dbReference>
<dbReference type="VEuPathDB" id="FungiDB:TREMEDRAFT_34949"/>
<keyword evidence="3" id="KW-1185">Reference proteome</keyword>
<feature type="compositionally biased region" description="Low complexity" evidence="1">
    <location>
        <begin position="497"/>
        <end position="516"/>
    </location>
</feature>
<evidence type="ECO:0000256" key="1">
    <source>
        <dbReference type="SAM" id="MobiDB-lite"/>
    </source>
</evidence>
<proteinExistence type="predicted"/>
<feature type="compositionally biased region" description="Acidic residues" evidence="1">
    <location>
        <begin position="526"/>
        <end position="544"/>
    </location>
</feature>
<dbReference type="SUPFAM" id="SSF52047">
    <property type="entry name" value="RNI-like"/>
    <property type="match status" value="1"/>
</dbReference>
<evidence type="ECO:0000313" key="2">
    <source>
        <dbReference type="EMBL" id="RXK35008.1"/>
    </source>
</evidence>
<name>A0A4Q1B8E4_TREME</name>
<dbReference type="InParanoid" id="A0A4Q1B8E4"/>
<dbReference type="EMBL" id="SDIL01000165">
    <property type="protein sequence ID" value="RXK35008.1"/>
    <property type="molecule type" value="Genomic_DNA"/>
</dbReference>
<dbReference type="Gene3D" id="3.80.10.10">
    <property type="entry name" value="Ribonuclease Inhibitor"/>
    <property type="match status" value="1"/>
</dbReference>
<comment type="caution">
    <text evidence="2">The sequence shown here is derived from an EMBL/GenBank/DDBJ whole genome shotgun (WGS) entry which is preliminary data.</text>
</comment>
<dbReference type="OrthoDB" id="3353982at2759"/>